<protein>
    <recommendedName>
        <fullName evidence="1">DUF6965 domain-containing protein</fullName>
    </recommendedName>
</protein>
<keyword evidence="3" id="KW-1185">Reference proteome</keyword>
<dbReference type="InterPro" id="IPR054238">
    <property type="entry name" value="DUF6965"/>
</dbReference>
<comment type="caution">
    <text evidence="2">The sequence shown here is derived from an EMBL/GenBank/DDBJ whole genome shotgun (WGS) entry which is preliminary data.</text>
</comment>
<dbReference type="OrthoDB" id="770452at2"/>
<dbReference type="EMBL" id="QKLU01000010">
    <property type="protein sequence ID" value="PYF69519.1"/>
    <property type="molecule type" value="Genomic_DNA"/>
</dbReference>
<accession>A0A318U7N7</accession>
<name>A0A318U7N7_9SPHI</name>
<reference evidence="2 3" key="1">
    <citation type="submission" date="2018-06" db="EMBL/GenBank/DDBJ databases">
        <title>Genomic Encyclopedia of Archaeal and Bacterial Type Strains, Phase II (KMG-II): from individual species to whole genera.</title>
        <authorList>
            <person name="Goeker M."/>
        </authorList>
    </citation>
    <scope>NUCLEOTIDE SEQUENCE [LARGE SCALE GENOMIC DNA]</scope>
    <source>
        <strain evidence="2 3">DSM 27372</strain>
    </source>
</reference>
<evidence type="ECO:0000259" key="1">
    <source>
        <dbReference type="Pfam" id="PF22292"/>
    </source>
</evidence>
<dbReference type="Pfam" id="PF22292">
    <property type="entry name" value="DUF6965"/>
    <property type="match status" value="1"/>
</dbReference>
<evidence type="ECO:0000313" key="3">
    <source>
        <dbReference type="Proteomes" id="UP000248198"/>
    </source>
</evidence>
<dbReference type="RefSeq" id="WP_110834470.1">
    <property type="nucleotide sequence ID" value="NZ_QKLU01000010.1"/>
</dbReference>
<gene>
    <name evidence="2" type="ORF">B0O44_110159</name>
</gene>
<sequence length="78" mass="8881">MSIEELETYFEGIDLPETVYLNPAIKITDVKKFVRSHIITVKAHGHIRAYSSFMDRLLQLKEIIEAGNAPKTTDQSSM</sequence>
<feature type="domain" description="DUF6965" evidence="1">
    <location>
        <begin position="1"/>
        <end position="66"/>
    </location>
</feature>
<organism evidence="2 3">
    <name type="scientific">Pedobacter nutrimenti</name>
    <dbReference type="NCBI Taxonomy" id="1241337"/>
    <lineage>
        <taxon>Bacteria</taxon>
        <taxon>Pseudomonadati</taxon>
        <taxon>Bacteroidota</taxon>
        <taxon>Sphingobacteriia</taxon>
        <taxon>Sphingobacteriales</taxon>
        <taxon>Sphingobacteriaceae</taxon>
        <taxon>Pedobacter</taxon>
    </lineage>
</organism>
<proteinExistence type="predicted"/>
<dbReference type="AlphaFoldDB" id="A0A318U7N7"/>
<evidence type="ECO:0000313" key="2">
    <source>
        <dbReference type="EMBL" id="PYF69519.1"/>
    </source>
</evidence>
<dbReference type="Proteomes" id="UP000248198">
    <property type="component" value="Unassembled WGS sequence"/>
</dbReference>